<comment type="caution">
    <text evidence="2">The sequence shown here is derived from an EMBL/GenBank/DDBJ whole genome shotgun (WGS) entry which is preliminary data.</text>
</comment>
<keyword evidence="3" id="KW-1185">Reference proteome</keyword>
<feature type="compositionally biased region" description="Low complexity" evidence="1">
    <location>
        <begin position="137"/>
        <end position="155"/>
    </location>
</feature>
<dbReference type="AlphaFoldDB" id="A0AAD4BB60"/>
<accession>A0AAD4BB60</accession>
<protein>
    <submittedName>
        <fullName evidence="2">Uncharacterized protein</fullName>
    </submittedName>
</protein>
<dbReference type="Proteomes" id="UP001194468">
    <property type="component" value="Unassembled WGS sequence"/>
</dbReference>
<evidence type="ECO:0000256" key="1">
    <source>
        <dbReference type="SAM" id="MobiDB-lite"/>
    </source>
</evidence>
<feature type="compositionally biased region" description="Polar residues" evidence="1">
    <location>
        <begin position="255"/>
        <end position="281"/>
    </location>
</feature>
<feature type="region of interest" description="Disordered" evidence="1">
    <location>
        <begin position="235"/>
        <end position="293"/>
    </location>
</feature>
<evidence type="ECO:0000313" key="2">
    <source>
        <dbReference type="EMBL" id="KAF8416924.1"/>
    </source>
</evidence>
<reference evidence="2" key="1">
    <citation type="submission" date="2019-10" db="EMBL/GenBank/DDBJ databases">
        <authorList>
            <consortium name="DOE Joint Genome Institute"/>
            <person name="Kuo A."/>
            <person name="Miyauchi S."/>
            <person name="Kiss E."/>
            <person name="Drula E."/>
            <person name="Kohler A."/>
            <person name="Sanchez-Garcia M."/>
            <person name="Andreopoulos B."/>
            <person name="Barry K.W."/>
            <person name="Bonito G."/>
            <person name="Buee M."/>
            <person name="Carver A."/>
            <person name="Chen C."/>
            <person name="Cichocki N."/>
            <person name="Clum A."/>
            <person name="Culley D."/>
            <person name="Crous P.W."/>
            <person name="Fauchery L."/>
            <person name="Girlanda M."/>
            <person name="Hayes R."/>
            <person name="Keri Z."/>
            <person name="LaButti K."/>
            <person name="Lipzen A."/>
            <person name="Lombard V."/>
            <person name="Magnuson J."/>
            <person name="Maillard F."/>
            <person name="Morin E."/>
            <person name="Murat C."/>
            <person name="Nolan M."/>
            <person name="Ohm R."/>
            <person name="Pangilinan J."/>
            <person name="Pereira M."/>
            <person name="Perotto S."/>
            <person name="Peter M."/>
            <person name="Riley R."/>
            <person name="Sitrit Y."/>
            <person name="Stielow B."/>
            <person name="Szollosi G."/>
            <person name="Zifcakova L."/>
            <person name="Stursova M."/>
            <person name="Spatafora J.W."/>
            <person name="Tedersoo L."/>
            <person name="Vaario L.-M."/>
            <person name="Yamada A."/>
            <person name="Yan M."/>
            <person name="Wang P."/>
            <person name="Xu J."/>
            <person name="Bruns T."/>
            <person name="Baldrian P."/>
            <person name="Vilgalys R."/>
            <person name="Henrissat B."/>
            <person name="Grigoriev I.V."/>
            <person name="Hibbett D."/>
            <person name="Nagy L.G."/>
            <person name="Martin F.M."/>
        </authorList>
    </citation>
    <scope>NUCLEOTIDE SEQUENCE</scope>
    <source>
        <strain evidence="2">BED1</strain>
    </source>
</reference>
<sequence length="293" mass="30689">MSTSTTEIANAVMICKKGHVRYSIHQAVCSFEEGFGAEMTGIAQATYSVLADVDPERLTRDRRPAPPMLTTYLQAVSPSLSAPPSPDLSSFPSQSWTIIANVDIEHISTPVMICDDEDLSGMDYAQRLGVPTTPTDSCGPPTLGSSSSTQSPSPTVAKASDDDLSGTNVDIEQISTPVTICGDEDLSGMDYAQRLGVPTTPTDSCGLPMLGSSSPTQLPSLTVAEASDEDLSGMDYAQRSGVPTTPTDSCGPPTLGSSSHPQLSSLTVVGPSPQTDLSTVTPRVDSPRQRYGQ</sequence>
<dbReference type="EMBL" id="WHUW01000238">
    <property type="protein sequence ID" value="KAF8416924.1"/>
    <property type="molecule type" value="Genomic_DNA"/>
</dbReference>
<gene>
    <name evidence="2" type="ORF">L210DRAFT_3511577</name>
</gene>
<evidence type="ECO:0000313" key="3">
    <source>
        <dbReference type="Proteomes" id="UP001194468"/>
    </source>
</evidence>
<proteinExistence type="predicted"/>
<organism evidence="2 3">
    <name type="scientific">Boletus edulis BED1</name>
    <dbReference type="NCBI Taxonomy" id="1328754"/>
    <lineage>
        <taxon>Eukaryota</taxon>
        <taxon>Fungi</taxon>
        <taxon>Dikarya</taxon>
        <taxon>Basidiomycota</taxon>
        <taxon>Agaricomycotina</taxon>
        <taxon>Agaricomycetes</taxon>
        <taxon>Agaricomycetidae</taxon>
        <taxon>Boletales</taxon>
        <taxon>Boletineae</taxon>
        <taxon>Boletaceae</taxon>
        <taxon>Boletoideae</taxon>
        <taxon>Boletus</taxon>
    </lineage>
</organism>
<reference evidence="2" key="2">
    <citation type="journal article" date="2020" name="Nat. Commun.">
        <title>Large-scale genome sequencing of mycorrhizal fungi provides insights into the early evolution of symbiotic traits.</title>
        <authorList>
            <person name="Miyauchi S."/>
            <person name="Kiss E."/>
            <person name="Kuo A."/>
            <person name="Drula E."/>
            <person name="Kohler A."/>
            <person name="Sanchez-Garcia M."/>
            <person name="Morin E."/>
            <person name="Andreopoulos B."/>
            <person name="Barry K.W."/>
            <person name="Bonito G."/>
            <person name="Buee M."/>
            <person name="Carver A."/>
            <person name="Chen C."/>
            <person name="Cichocki N."/>
            <person name="Clum A."/>
            <person name="Culley D."/>
            <person name="Crous P.W."/>
            <person name="Fauchery L."/>
            <person name="Girlanda M."/>
            <person name="Hayes R.D."/>
            <person name="Keri Z."/>
            <person name="LaButti K."/>
            <person name="Lipzen A."/>
            <person name="Lombard V."/>
            <person name="Magnuson J."/>
            <person name="Maillard F."/>
            <person name="Murat C."/>
            <person name="Nolan M."/>
            <person name="Ohm R.A."/>
            <person name="Pangilinan J."/>
            <person name="Pereira M.F."/>
            <person name="Perotto S."/>
            <person name="Peter M."/>
            <person name="Pfister S."/>
            <person name="Riley R."/>
            <person name="Sitrit Y."/>
            <person name="Stielow J.B."/>
            <person name="Szollosi G."/>
            <person name="Zifcakova L."/>
            <person name="Stursova M."/>
            <person name="Spatafora J.W."/>
            <person name="Tedersoo L."/>
            <person name="Vaario L.M."/>
            <person name="Yamada A."/>
            <person name="Yan M."/>
            <person name="Wang P."/>
            <person name="Xu J."/>
            <person name="Bruns T."/>
            <person name="Baldrian P."/>
            <person name="Vilgalys R."/>
            <person name="Dunand C."/>
            <person name="Henrissat B."/>
            <person name="Grigoriev I.V."/>
            <person name="Hibbett D."/>
            <person name="Nagy L.G."/>
            <person name="Martin F.M."/>
        </authorList>
    </citation>
    <scope>NUCLEOTIDE SEQUENCE</scope>
    <source>
        <strain evidence="2">BED1</strain>
    </source>
</reference>
<name>A0AAD4BB60_BOLED</name>
<feature type="region of interest" description="Disordered" evidence="1">
    <location>
        <begin position="127"/>
        <end position="171"/>
    </location>
</feature>